<sequence>MSSAARGCAISAFKELRELGYFGIECLTLVQDLVREEVRKFPVLAPENLELDDVVQDFLVDRLKAVTVTLAVQAGDDASFARLLRRTIRNWLIDRARQTDIGHLRRSVEKVLADEDAFEQVPAKQPGAGRWRLRGTAGEPWSGDPSELVAAAWAVPGVKVPKWSSASRRPPVTDRSSMIAVLRAVFETASGSLEVGQIVEVFVRRFGGVLDPLVVPLNDPSASALADDTPTAEDYVITSDAELDAAMKAAEIIGVLSPDERRLAPHLANPSSLQDTLKVGRAQAYQHAANLKKKIVELAGGRDDAEQVVLELIRLCGGVAEQ</sequence>
<dbReference type="AlphaFoldDB" id="A0A316IQT3"/>
<evidence type="ECO:0000313" key="2">
    <source>
        <dbReference type="Proteomes" id="UP000246005"/>
    </source>
</evidence>
<organism evidence="1 2">
    <name type="scientific">Lentzea atacamensis</name>
    <dbReference type="NCBI Taxonomy" id="531938"/>
    <lineage>
        <taxon>Bacteria</taxon>
        <taxon>Bacillati</taxon>
        <taxon>Actinomycetota</taxon>
        <taxon>Actinomycetes</taxon>
        <taxon>Pseudonocardiales</taxon>
        <taxon>Pseudonocardiaceae</taxon>
        <taxon>Lentzea</taxon>
    </lineage>
</organism>
<evidence type="ECO:0000313" key="1">
    <source>
        <dbReference type="EMBL" id="PWK89495.1"/>
    </source>
</evidence>
<comment type="caution">
    <text evidence="1">The sequence shown here is derived from an EMBL/GenBank/DDBJ whole genome shotgun (WGS) entry which is preliminary data.</text>
</comment>
<name>A0A316IQT3_9PSEU</name>
<dbReference type="Proteomes" id="UP000246005">
    <property type="component" value="Unassembled WGS sequence"/>
</dbReference>
<accession>A0A316IQT3</accession>
<protein>
    <submittedName>
        <fullName evidence="1">Uncharacterized protein</fullName>
    </submittedName>
</protein>
<gene>
    <name evidence="1" type="ORF">C8D88_102769</name>
</gene>
<dbReference type="EMBL" id="QGHB01000002">
    <property type="protein sequence ID" value="PWK89495.1"/>
    <property type="molecule type" value="Genomic_DNA"/>
</dbReference>
<reference evidence="1 2" key="1">
    <citation type="submission" date="2018-05" db="EMBL/GenBank/DDBJ databases">
        <title>Genomic Encyclopedia of Type Strains, Phase IV (KMG-IV): sequencing the most valuable type-strain genomes for metagenomic binning, comparative biology and taxonomic classification.</title>
        <authorList>
            <person name="Goeker M."/>
        </authorList>
    </citation>
    <scope>NUCLEOTIDE SEQUENCE [LARGE SCALE GENOMIC DNA]</scope>
    <source>
        <strain evidence="1 2">DSM 45480</strain>
    </source>
</reference>
<proteinExistence type="predicted"/>